<comment type="caution">
    <text evidence="1">The sequence shown here is derived from an EMBL/GenBank/DDBJ whole genome shotgun (WGS) entry which is preliminary data.</text>
</comment>
<reference evidence="1" key="1">
    <citation type="journal article" date="2014" name="Int. J. Syst. Evol. Microbiol.">
        <title>Complete genome sequence of Corynebacterium casei LMG S-19264T (=DSM 44701T), isolated from a smear-ripened cheese.</title>
        <authorList>
            <consortium name="US DOE Joint Genome Institute (JGI-PGF)"/>
            <person name="Walter F."/>
            <person name="Albersmeier A."/>
            <person name="Kalinowski J."/>
            <person name="Ruckert C."/>
        </authorList>
    </citation>
    <scope>NUCLEOTIDE SEQUENCE</scope>
    <source>
        <strain evidence="1">JCM 14371</strain>
    </source>
</reference>
<organism evidence="1 2">
    <name type="scientific">Deinococcus aquiradiocola</name>
    <dbReference type="NCBI Taxonomy" id="393059"/>
    <lineage>
        <taxon>Bacteria</taxon>
        <taxon>Thermotogati</taxon>
        <taxon>Deinococcota</taxon>
        <taxon>Deinococci</taxon>
        <taxon>Deinococcales</taxon>
        <taxon>Deinococcaceae</taxon>
        <taxon>Deinococcus</taxon>
    </lineage>
</organism>
<sequence>MRGTGCLRWLGTGLLGVGLVWAGLPGGAALAAAGVPALPPARSAPASPSAQPGVKLDRDAALKRGRQLVTWFYAQQLDPVWAAFLPMARANFGGDITAFRAYRASGVKTYGRETRLLSEDVQEQDGVTYYLRTATFERGPRVEWTVAFGLDGSGRVVNFGILGGTQAAPELGAAGRSVLP</sequence>
<evidence type="ECO:0008006" key="3">
    <source>
        <dbReference type="Google" id="ProtNLM"/>
    </source>
</evidence>
<dbReference type="Proteomes" id="UP000635726">
    <property type="component" value="Unassembled WGS sequence"/>
</dbReference>
<proteinExistence type="predicted"/>
<dbReference type="RefSeq" id="WP_188962926.1">
    <property type="nucleotide sequence ID" value="NZ_BMOE01000005.1"/>
</dbReference>
<dbReference type="AlphaFoldDB" id="A0A917PG64"/>
<name>A0A917PG64_9DEIO</name>
<keyword evidence="2" id="KW-1185">Reference proteome</keyword>
<reference evidence="1" key="2">
    <citation type="submission" date="2020-09" db="EMBL/GenBank/DDBJ databases">
        <authorList>
            <person name="Sun Q."/>
            <person name="Ohkuma M."/>
        </authorList>
    </citation>
    <scope>NUCLEOTIDE SEQUENCE</scope>
    <source>
        <strain evidence="1">JCM 14371</strain>
    </source>
</reference>
<accession>A0A917PG64</accession>
<protein>
    <recommendedName>
        <fullName evidence="3">DUF3887 domain-containing protein</fullName>
    </recommendedName>
</protein>
<dbReference type="EMBL" id="BMOE01000005">
    <property type="protein sequence ID" value="GGJ75698.1"/>
    <property type="molecule type" value="Genomic_DNA"/>
</dbReference>
<evidence type="ECO:0000313" key="1">
    <source>
        <dbReference type="EMBL" id="GGJ75698.1"/>
    </source>
</evidence>
<evidence type="ECO:0000313" key="2">
    <source>
        <dbReference type="Proteomes" id="UP000635726"/>
    </source>
</evidence>
<gene>
    <name evidence="1" type="ORF">GCM10008939_19880</name>
</gene>